<accession>A0A1M5TGR8</accession>
<dbReference type="EMBL" id="LT670817">
    <property type="protein sequence ID" value="SHH50025.1"/>
    <property type="molecule type" value="Genomic_DNA"/>
</dbReference>
<evidence type="ECO:0000313" key="2">
    <source>
        <dbReference type="Proteomes" id="UP000189796"/>
    </source>
</evidence>
<organism evidence="1 2">
    <name type="scientific">Bradyrhizobium erythrophlei</name>
    <dbReference type="NCBI Taxonomy" id="1437360"/>
    <lineage>
        <taxon>Bacteria</taxon>
        <taxon>Pseudomonadati</taxon>
        <taxon>Pseudomonadota</taxon>
        <taxon>Alphaproteobacteria</taxon>
        <taxon>Hyphomicrobiales</taxon>
        <taxon>Nitrobacteraceae</taxon>
        <taxon>Bradyrhizobium</taxon>
    </lineage>
</organism>
<proteinExistence type="predicted"/>
<reference evidence="1 2" key="1">
    <citation type="submission" date="2016-11" db="EMBL/GenBank/DDBJ databases">
        <authorList>
            <person name="Jaros S."/>
            <person name="Januszkiewicz K."/>
            <person name="Wedrychowicz H."/>
        </authorList>
    </citation>
    <scope>NUCLEOTIDE SEQUENCE [LARGE SCALE GENOMIC DNA]</scope>
    <source>
        <strain evidence="1 2">GAS138</strain>
    </source>
</reference>
<gene>
    <name evidence="1" type="ORF">SAMN05443248_5016</name>
</gene>
<protein>
    <submittedName>
        <fullName evidence="1">Uncharacterized protein</fullName>
    </submittedName>
</protein>
<sequence length="87" mass="9316">MLPLLVCVAGIFLGLYFNVLVLLPVSLIGSAIFIDVNLSSGVSFYADIGDLLVPLISGQAGYMLGMCGRETYGHILARFHAVQSNRI</sequence>
<dbReference type="Proteomes" id="UP000189796">
    <property type="component" value="Chromosome I"/>
</dbReference>
<dbReference type="OrthoDB" id="8238905at2"/>
<name>A0A1M5TGR8_9BRAD</name>
<dbReference type="AlphaFoldDB" id="A0A1M5TGR8"/>
<dbReference type="RefSeq" id="WP_079603714.1">
    <property type="nucleotide sequence ID" value="NZ_LT670817.1"/>
</dbReference>
<evidence type="ECO:0000313" key="1">
    <source>
        <dbReference type="EMBL" id="SHH50025.1"/>
    </source>
</evidence>